<dbReference type="InterPro" id="IPR023614">
    <property type="entry name" value="Porin_dom_sf"/>
</dbReference>
<dbReference type="InterPro" id="IPR033900">
    <property type="entry name" value="Gram_neg_porin_domain"/>
</dbReference>
<protein>
    <recommendedName>
        <fullName evidence="1">Porin domain-containing protein</fullName>
    </recommendedName>
</protein>
<dbReference type="AlphaFoldDB" id="A0A2Z6I9C3"/>
<evidence type="ECO:0000313" key="2">
    <source>
        <dbReference type="EMBL" id="BBF22969.1"/>
    </source>
</evidence>
<gene>
    <name evidence="2" type="ORF">SUTMEG_08600</name>
</gene>
<reference evidence="2 3" key="1">
    <citation type="journal article" date="2018" name="Int. J. Syst. Evol. Microbiol.">
        <title>Mesosutterella multiformis gen. nov., sp. nov., a member of the family Sutterellaceae and Sutterella megalosphaeroides sp. nov., isolated from human faeces.</title>
        <authorList>
            <person name="Sakamoto M."/>
            <person name="Ikeyama N."/>
            <person name="Kunihiro T."/>
            <person name="Iino T."/>
            <person name="Yuki M."/>
            <person name="Ohkuma M."/>
        </authorList>
    </citation>
    <scope>NUCLEOTIDE SEQUENCE [LARGE SCALE GENOMIC DNA]</scope>
    <source>
        <strain evidence="2 3">6FBBBH3</strain>
    </source>
</reference>
<evidence type="ECO:0000313" key="3">
    <source>
        <dbReference type="Proteomes" id="UP000271003"/>
    </source>
</evidence>
<dbReference type="Gene3D" id="2.40.160.10">
    <property type="entry name" value="Porin"/>
    <property type="match status" value="1"/>
</dbReference>
<dbReference type="Proteomes" id="UP000271003">
    <property type="component" value="Chromosome"/>
</dbReference>
<dbReference type="CDD" id="cd00342">
    <property type="entry name" value="gram_neg_porins"/>
    <property type="match status" value="1"/>
</dbReference>
<dbReference type="GO" id="GO:0015288">
    <property type="term" value="F:porin activity"/>
    <property type="evidence" value="ECO:0007669"/>
    <property type="project" value="InterPro"/>
</dbReference>
<dbReference type="Pfam" id="PF13609">
    <property type="entry name" value="Porin_4"/>
    <property type="match status" value="1"/>
</dbReference>
<feature type="domain" description="Porin" evidence="1">
    <location>
        <begin position="2"/>
        <end position="323"/>
    </location>
</feature>
<dbReference type="GO" id="GO:0016020">
    <property type="term" value="C:membrane"/>
    <property type="evidence" value="ECO:0007669"/>
    <property type="project" value="InterPro"/>
</dbReference>
<organism evidence="2 3">
    <name type="scientific">Sutterella megalosphaeroides</name>
    <dbReference type="NCBI Taxonomy" id="2494234"/>
    <lineage>
        <taxon>Bacteria</taxon>
        <taxon>Pseudomonadati</taxon>
        <taxon>Pseudomonadota</taxon>
        <taxon>Betaproteobacteria</taxon>
        <taxon>Burkholderiales</taxon>
        <taxon>Sutterellaceae</taxon>
        <taxon>Sutterella</taxon>
    </lineage>
</organism>
<name>A0A2Z6I9C3_9BURK</name>
<dbReference type="EMBL" id="AP018786">
    <property type="protein sequence ID" value="BBF22969.1"/>
    <property type="molecule type" value="Genomic_DNA"/>
</dbReference>
<accession>A0A2Z6I9C3</accession>
<keyword evidence="3" id="KW-1185">Reference proteome</keyword>
<evidence type="ECO:0000259" key="1">
    <source>
        <dbReference type="Pfam" id="PF13609"/>
    </source>
</evidence>
<dbReference type="KEGG" id="sutt:SUTMEG_08600"/>
<proteinExistence type="predicted"/>
<dbReference type="SUPFAM" id="SSF56935">
    <property type="entry name" value="Porins"/>
    <property type="match status" value="1"/>
</dbReference>
<sequence>MGGCIDMGFLGQKVKDLDSTFELASNQEETSRFYIRGRENLDDQGNYMRFLLQSAFRADTGAFEASGRMFGQSMIVLGGRWGEFAVGRIGALKSPNGDYSQFYEFGGISPVHTNFPYEGVGYTFLTDGYLNNALVFQTSEIGPFRFTAQYSNGMMEETGEYGDDNHLLTLALRYKFGNWRGGTMLTWQTHGQQEGNQGVKINDTYDLFTAINYRFPDFSLKFAYQYAYDSFGPGPFLNWSHFGLKPENGRGFDVQSFMVGVELYPTGIDTIGIALNNNYASYKGEGSDAVGGNLGGWRINPAFIWRHKLSKRLTLYGAASYSKGFGVYDRIDNRRANSTKLDRVNVTTWGGGLTYFF</sequence>